<accession>A0ABY2PJP2</accession>
<dbReference type="RefSeq" id="WP_136015632.1">
    <property type="nucleotide sequence ID" value="NZ_SRZK01000031.1"/>
</dbReference>
<sequence>MAPPAPGALCGDSTTESRRSGAGAQRGRSRTHLLVRADYPAYDSIDEVIEESDVIIRGTVVGAQVRELLPEASEGDDPAANPQAGVSPEEAAEVDPVIVTVSTAKVAEVLSGPAGGLEAGDTVEVSQLGGTVDGVTYKEEQTTHLVKGTTEYVLMLADHGPEAPYDLLNPTQALYTVTPGEKVEAVADAGFGNAGSVGQLAAKARTIGSAR</sequence>
<protein>
    <recommendedName>
        <fullName evidence="4">Flp pilus assembly protein CpaB</fullName>
    </recommendedName>
</protein>
<keyword evidence="3" id="KW-1185">Reference proteome</keyword>
<feature type="region of interest" description="Disordered" evidence="1">
    <location>
        <begin position="71"/>
        <end position="92"/>
    </location>
</feature>
<reference evidence="2 3" key="1">
    <citation type="submission" date="2019-04" db="EMBL/GenBank/DDBJ databases">
        <title>Streptomyces rhizosphaericola sp. nov., an actinobacterium isolated from the wheat rhizosphere.</title>
        <authorList>
            <person name="Vargas Hoyos H.A."/>
            <person name="Santos S.N."/>
            <person name="Genuario D.B."/>
            <person name="Melo I.S."/>
            <person name="Da Silva L.J."/>
            <person name="Da Silva F.S.P."/>
            <person name="Zucchi T.D."/>
        </authorList>
    </citation>
    <scope>NUCLEOTIDE SEQUENCE [LARGE SCALE GENOMIC DNA]</scope>
    <source>
        <strain evidence="2 3">1AS2c</strain>
    </source>
</reference>
<dbReference type="EMBL" id="SRZK01000031">
    <property type="protein sequence ID" value="TGZ11300.1"/>
    <property type="molecule type" value="Genomic_DNA"/>
</dbReference>
<evidence type="ECO:0000256" key="1">
    <source>
        <dbReference type="SAM" id="MobiDB-lite"/>
    </source>
</evidence>
<evidence type="ECO:0000313" key="2">
    <source>
        <dbReference type="EMBL" id="TGZ11300.1"/>
    </source>
</evidence>
<evidence type="ECO:0008006" key="4">
    <source>
        <dbReference type="Google" id="ProtNLM"/>
    </source>
</evidence>
<gene>
    <name evidence="2" type="ORF">E5Z02_05505</name>
</gene>
<name>A0ABY2PJP2_9ACTN</name>
<evidence type="ECO:0000313" key="3">
    <source>
        <dbReference type="Proteomes" id="UP000306274"/>
    </source>
</evidence>
<dbReference type="Proteomes" id="UP000306274">
    <property type="component" value="Unassembled WGS sequence"/>
</dbReference>
<feature type="region of interest" description="Disordered" evidence="1">
    <location>
        <begin position="1"/>
        <end position="30"/>
    </location>
</feature>
<comment type="caution">
    <text evidence="2">The sequence shown here is derived from an EMBL/GenBank/DDBJ whole genome shotgun (WGS) entry which is preliminary data.</text>
</comment>
<proteinExistence type="predicted"/>
<organism evidence="2 3">
    <name type="scientific">Streptomyces rhizosphaericola</name>
    <dbReference type="NCBI Taxonomy" id="2564098"/>
    <lineage>
        <taxon>Bacteria</taxon>
        <taxon>Bacillati</taxon>
        <taxon>Actinomycetota</taxon>
        <taxon>Actinomycetes</taxon>
        <taxon>Kitasatosporales</taxon>
        <taxon>Streptomycetaceae</taxon>
        <taxon>Streptomyces</taxon>
    </lineage>
</organism>